<proteinExistence type="predicted"/>
<dbReference type="InterPro" id="IPR014716">
    <property type="entry name" value="Fibrinogen_a/b/g_C_1"/>
</dbReference>
<reference evidence="2" key="1">
    <citation type="journal article" date="2012" name="Nature">
        <title>The oyster genome reveals stress adaptation and complexity of shell formation.</title>
        <authorList>
            <person name="Zhang G."/>
            <person name="Fang X."/>
            <person name="Guo X."/>
            <person name="Li L."/>
            <person name="Luo R."/>
            <person name="Xu F."/>
            <person name="Yang P."/>
            <person name="Zhang L."/>
            <person name="Wang X."/>
            <person name="Qi H."/>
            <person name="Xiong Z."/>
            <person name="Que H."/>
            <person name="Xie Y."/>
            <person name="Holland P.W."/>
            <person name="Paps J."/>
            <person name="Zhu Y."/>
            <person name="Wu F."/>
            <person name="Chen Y."/>
            <person name="Wang J."/>
            <person name="Peng C."/>
            <person name="Meng J."/>
            <person name="Yang L."/>
            <person name="Liu J."/>
            <person name="Wen B."/>
            <person name="Zhang N."/>
            <person name="Huang Z."/>
            <person name="Zhu Q."/>
            <person name="Feng Y."/>
            <person name="Mount A."/>
            <person name="Hedgecock D."/>
            <person name="Xu Z."/>
            <person name="Liu Y."/>
            <person name="Domazet-Loso T."/>
            <person name="Du Y."/>
            <person name="Sun X."/>
            <person name="Zhang S."/>
            <person name="Liu B."/>
            <person name="Cheng P."/>
            <person name="Jiang X."/>
            <person name="Li J."/>
            <person name="Fan D."/>
            <person name="Wang W."/>
            <person name="Fu W."/>
            <person name="Wang T."/>
            <person name="Wang B."/>
            <person name="Zhang J."/>
            <person name="Peng Z."/>
            <person name="Li Y."/>
            <person name="Li N."/>
            <person name="Wang J."/>
            <person name="Chen M."/>
            <person name="He Y."/>
            <person name="Tan F."/>
            <person name="Song X."/>
            <person name="Zheng Q."/>
            <person name="Huang R."/>
            <person name="Yang H."/>
            <person name="Du X."/>
            <person name="Chen L."/>
            <person name="Yang M."/>
            <person name="Gaffney P.M."/>
            <person name="Wang S."/>
            <person name="Luo L."/>
            <person name="She Z."/>
            <person name="Ming Y."/>
            <person name="Huang W."/>
            <person name="Zhang S."/>
            <person name="Huang B."/>
            <person name="Zhang Y."/>
            <person name="Qu T."/>
            <person name="Ni P."/>
            <person name="Miao G."/>
            <person name="Wang J."/>
            <person name="Wang Q."/>
            <person name="Steinberg C.E."/>
            <person name="Wang H."/>
            <person name="Li N."/>
            <person name="Qian L."/>
            <person name="Zhang G."/>
            <person name="Li Y."/>
            <person name="Yang H."/>
            <person name="Liu X."/>
            <person name="Wang J."/>
            <person name="Yin Y."/>
            <person name="Wang J."/>
        </authorList>
    </citation>
    <scope>NUCLEOTIDE SEQUENCE [LARGE SCALE GENOMIC DNA]</scope>
    <source>
        <strain evidence="2">05x7-T-G4-1.051#20</strain>
    </source>
</reference>
<protein>
    <submittedName>
        <fullName evidence="2">Fibrinogen C domain-containing protein 1</fullName>
    </submittedName>
</protein>
<dbReference type="InterPro" id="IPR050373">
    <property type="entry name" value="Fibrinogen_C-term_domain"/>
</dbReference>
<organism evidence="2">
    <name type="scientific">Magallana gigas</name>
    <name type="common">Pacific oyster</name>
    <name type="synonym">Crassostrea gigas</name>
    <dbReference type="NCBI Taxonomy" id="29159"/>
    <lineage>
        <taxon>Eukaryota</taxon>
        <taxon>Metazoa</taxon>
        <taxon>Spiralia</taxon>
        <taxon>Lophotrochozoa</taxon>
        <taxon>Mollusca</taxon>
        <taxon>Bivalvia</taxon>
        <taxon>Autobranchia</taxon>
        <taxon>Pteriomorphia</taxon>
        <taxon>Ostreida</taxon>
        <taxon>Ostreoidea</taxon>
        <taxon>Ostreidae</taxon>
        <taxon>Magallana</taxon>
    </lineage>
</organism>
<dbReference type="HOGENOM" id="CLU_038628_6_0_1"/>
<name>K1R9K5_MAGGI</name>
<dbReference type="Pfam" id="PF00147">
    <property type="entry name" value="Fibrinogen_C"/>
    <property type="match status" value="1"/>
</dbReference>
<sequence length="316" mass="35819">MTAAFLQVAIISPGISLLQVLFHIMNVHVFVLFEAVILFSYCTGKQEYPNIQDLLEKFLKIEQTPWKHYKSTVKSSSNAGNEVDILSTYVFAGSKNSKKSVDCSEILRNDPSVKGSNGVYTIYPDRTNAKKVFCDMTTNGGGWTVIQKRIDGSTDFYRTWKDYKNGFGNPFYNYWIGNDDIHQLTKNSPQKLRVHLQQFSGKKGHAEYSRFAVGDENSKYKLTISGYSGNIGDSLGSHNGLKFTTKDQDNDATIDSANCAKLYFGAWWYRACHVTNLNGLYAPSVLMSPKYITWSTWTRYHVALKTTLMMIRPSKF</sequence>
<evidence type="ECO:0000313" key="2">
    <source>
        <dbReference type="EMBL" id="EKC40359.1"/>
    </source>
</evidence>
<dbReference type="SUPFAM" id="SSF56496">
    <property type="entry name" value="Fibrinogen C-terminal domain-like"/>
    <property type="match status" value="1"/>
</dbReference>
<dbReference type="InterPro" id="IPR002181">
    <property type="entry name" value="Fibrinogen_a/b/g_C_dom"/>
</dbReference>
<dbReference type="InterPro" id="IPR036056">
    <property type="entry name" value="Fibrinogen-like_C"/>
</dbReference>
<dbReference type="NCBIfam" id="NF040941">
    <property type="entry name" value="GGGWT_bact"/>
    <property type="match status" value="1"/>
</dbReference>
<dbReference type="SMART" id="SM00186">
    <property type="entry name" value="FBG"/>
    <property type="match status" value="1"/>
</dbReference>
<dbReference type="PANTHER" id="PTHR19143">
    <property type="entry name" value="FIBRINOGEN/TENASCIN/ANGIOPOEITIN"/>
    <property type="match status" value="1"/>
</dbReference>
<dbReference type="Gene3D" id="3.90.215.10">
    <property type="entry name" value="Gamma Fibrinogen, chain A, domain 1"/>
    <property type="match status" value="1"/>
</dbReference>
<dbReference type="FunFam" id="3.90.215.10:FF:000001">
    <property type="entry name" value="Tenascin isoform 1"/>
    <property type="match status" value="1"/>
</dbReference>
<dbReference type="GO" id="GO:0005615">
    <property type="term" value="C:extracellular space"/>
    <property type="evidence" value="ECO:0007669"/>
    <property type="project" value="TreeGrafter"/>
</dbReference>
<dbReference type="InParanoid" id="K1R9K5"/>
<accession>K1R9K5</accession>
<dbReference type="FunCoup" id="K1R9K5">
    <property type="interactions" value="55"/>
</dbReference>
<keyword evidence="1" id="KW-1015">Disulfide bond</keyword>
<dbReference type="EMBL" id="JH822105">
    <property type="protein sequence ID" value="EKC40359.1"/>
    <property type="molecule type" value="Genomic_DNA"/>
</dbReference>
<gene>
    <name evidence="2" type="ORF">CGI_10018687</name>
</gene>
<evidence type="ECO:0000256" key="1">
    <source>
        <dbReference type="ARBA" id="ARBA00023157"/>
    </source>
</evidence>
<dbReference type="CDD" id="cd00087">
    <property type="entry name" value="FReD"/>
    <property type="match status" value="1"/>
</dbReference>
<dbReference type="PROSITE" id="PS51406">
    <property type="entry name" value="FIBRINOGEN_C_2"/>
    <property type="match status" value="1"/>
</dbReference>
<dbReference type="AlphaFoldDB" id="K1R9K5"/>